<proteinExistence type="predicted"/>
<keyword evidence="2 4" id="KW-0238">DNA-binding</keyword>
<evidence type="ECO:0000259" key="5">
    <source>
        <dbReference type="PROSITE" id="PS50977"/>
    </source>
</evidence>
<keyword evidence="3" id="KW-0804">Transcription</keyword>
<evidence type="ECO:0000256" key="3">
    <source>
        <dbReference type="ARBA" id="ARBA00023163"/>
    </source>
</evidence>
<dbReference type="PANTHER" id="PTHR30055">
    <property type="entry name" value="HTH-TYPE TRANSCRIPTIONAL REGULATOR RUTR"/>
    <property type="match status" value="1"/>
</dbReference>
<evidence type="ECO:0000256" key="1">
    <source>
        <dbReference type="ARBA" id="ARBA00023015"/>
    </source>
</evidence>
<dbReference type="GO" id="GO:0000976">
    <property type="term" value="F:transcription cis-regulatory region binding"/>
    <property type="evidence" value="ECO:0007669"/>
    <property type="project" value="TreeGrafter"/>
</dbReference>
<evidence type="ECO:0000256" key="4">
    <source>
        <dbReference type="PROSITE-ProRule" id="PRU00335"/>
    </source>
</evidence>
<dbReference type="Pfam" id="PF00440">
    <property type="entry name" value="TetR_N"/>
    <property type="match status" value="1"/>
</dbReference>
<organism evidence="6 7">
    <name type="scientific">Actinocorallia herbida</name>
    <dbReference type="NCBI Taxonomy" id="58109"/>
    <lineage>
        <taxon>Bacteria</taxon>
        <taxon>Bacillati</taxon>
        <taxon>Actinomycetota</taxon>
        <taxon>Actinomycetes</taxon>
        <taxon>Streptosporangiales</taxon>
        <taxon>Thermomonosporaceae</taxon>
        <taxon>Actinocorallia</taxon>
    </lineage>
</organism>
<keyword evidence="1" id="KW-0805">Transcription regulation</keyword>
<accession>A0A3N1CUX8</accession>
<protein>
    <submittedName>
        <fullName evidence="6">TetR family transcriptional regulator</fullName>
    </submittedName>
</protein>
<feature type="domain" description="HTH tetR-type" evidence="5">
    <location>
        <begin position="16"/>
        <end position="76"/>
    </location>
</feature>
<evidence type="ECO:0000313" key="7">
    <source>
        <dbReference type="Proteomes" id="UP000272400"/>
    </source>
</evidence>
<dbReference type="RefSeq" id="WP_211359625.1">
    <property type="nucleotide sequence ID" value="NZ_RJKE01000001.1"/>
</dbReference>
<dbReference type="PANTHER" id="PTHR30055:SF234">
    <property type="entry name" value="HTH-TYPE TRANSCRIPTIONAL REGULATOR BETI"/>
    <property type="match status" value="1"/>
</dbReference>
<sequence length="218" mass="24173">MRVAEAVGGGQPGSADRSDEAVLRRGLAAFAELGYAHTTVRELARRIGVNHNFMGDRFGSKLGFWYAVVDFAVSEAELSYGDDAVLPADGSLPDEELLREVVRHFYRTAAHHPHLHRLFAEEAAHESERLAYLFEKYIDPSVRRLRPLLTRLSRAGRLPRASQHVLFFAVIGPTLGMTHAPLARRLGRPDDPSITDLERYADRLADVVLAGLLTEPPA</sequence>
<gene>
    <name evidence="6" type="ORF">EDD29_2035</name>
</gene>
<dbReference type="GO" id="GO:0003700">
    <property type="term" value="F:DNA-binding transcription factor activity"/>
    <property type="evidence" value="ECO:0007669"/>
    <property type="project" value="TreeGrafter"/>
</dbReference>
<dbReference type="Proteomes" id="UP000272400">
    <property type="component" value="Unassembled WGS sequence"/>
</dbReference>
<evidence type="ECO:0000313" key="6">
    <source>
        <dbReference type="EMBL" id="ROO84508.1"/>
    </source>
</evidence>
<keyword evidence="7" id="KW-1185">Reference proteome</keyword>
<dbReference type="SUPFAM" id="SSF48498">
    <property type="entry name" value="Tetracyclin repressor-like, C-terminal domain"/>
    <property type="match status" value="1"/>
</dbReference>
<feature type="DNA-binding region" description="H-T-H motif" evidence="4">
    <location>
        <begin position="39"/>
        <end position="58"/>
    </location>
</feature>
<reference evidence="6 7" key="1">
    <citation type="submission" date="2018-11" db="EMBL/GenBank/DDBJ databases">
        <title>Sequencing the genomes of 1000 actinobacteria strains.</title>
        <authorList>
            <person name="Klenk H.-P."/>
        </authorList>
    </citation>
    <scope>NUCLEOTIDE SEQUENCE [LARGE SCALE GENOMIC DNA]</scope>
    <source>
        <strain evidence="6 7">DSM 44254</strain>
    </source>
</reference>
<dbReference type="InterPro" id="IPR001647">
    <property type="entry name" value="HTH_TetR"/>
</dbReference>
<name>A0A3N1CUX8_9ACTN</name>
<dbReference type="PROSITE" id="PS50977">
    <property type="entry name" value="HTH_TETR_2"/>
    <property type="match status" value="1"/>
</dbReference>
<dbReference type="SUPFAM" id="SSF46689">
    <property type="entry name" value="Homeodomain-like"/>
    <property type="match status" value="1"/>
</dbReference>
<dbReference type="InterPro" id="IPR050109">
    <property type="entry name" value="HTH-type_TetR-like_transc_reg"/>
</dbReference>
<dbReference type="InterPro" id="IPR009057">
    <property type="entry name" value="Homeodomain-like_sf"/>
</dbReference>
<dbReference type="EMBL" id="RJKE01000001">
    <property type="protein sequence ID" value="ROO84508.1"/>
    <property type="molecule type" value="Genomic_DNA"/>
</dbReference>
<comment type="caution">
    <text evidence="6">The sequence shown here is derived from an EMBL/GenBank/DDBJ whole genome shotgun (WGS) entry which is preliminary data.</text>
</comment>
<dbReference type="Gene3D" id="1.10.357.10">
    <property type="entry name" value="Tetracycline Repressor, domain 2"/>
    <property type="match status" value="1"/>
</dbReference>
<dbReference type="InterPro" id="IPR036271">
    <property type="entry name" value="Tet_transcr_reg_TetR-rel_C_sf"/>
</dbReference>
<dbReference type="AlphaFoldDB" id="A0A3N1CUX8"/>
<evidence type="ECO:0000256" key="2">
    <source>
        <dbReference type="ARBA" id="ARBA00023125"/>
    </source>
</evidence>